<sequence length="93" mass="9919">MVSWIGALLRALLGLLLLPPLPPALGAADAKARSCGDVREAYKAKGFSLVNIPYQEIADHLESYDLVDFSIAVTLITVALVSIIRSAKSVNIL</sequence>
<evidence type="ECO:0000256" key="1">
    <source>
        <dbReference type="SAM" id="SignalP"/>
    </source>
</evidence>
<accession>A0A9Q0XMB8</accession>
<proteinExistence type="predicted"/>
<feature type="signal peptide" evidence="1">
    <location>
        <begin position="1"/>
        <end position="26"/>
    </location>
</feature>
<evidence type="ECO:0000313" key="2">
    <source>
        <dbReference type="EMBL" id="KAJ7319889.1"/>
    </source>
</evidence>
<dbReference type="EMBL" id="JAPFRF010000010">
    <property type="protein sequence ID" value="KAJ7319889.1"/>
    <property type="molecule type" value="Genomic_DNA"/>
</dbReference>
<dbReference type="OrthoDB" id="9428756at2759"/>
<dbReference type="AlphaFoldDB" id="A0A9Q0XMB8"/>
<comment type="caution">
    <text evidence="2">The sequence shown here is derived from an EMBL/GenBank/DDBJ whole genome shotgun (WGS) entry which is preliminary data.</text>
</comment>
<gene>
    <name evidence="2" type="ORF">JRQ81_019400</name>
</gene>
<dbReference type="Proteomes" id="UP001142489">
    <property type="component" value="Unassembled WGS sequence"/>
</dbReference>
<name>A0A9Q0XMB8_9SAUR</name>
<keyword evidence="1" id="KW-0732">Signal</keyword>
<keyword evidence="3" id="KW-1185">Reference proteome</keyword>
<protein>
    <submittedName>
        <fullName evidence="2">Uncharacterized protein</fullName>
    </submittedName>
</protein>
<reference evidence="2" key="1">
    <citation type="journal article" date="2023" name="DNA Res.">
        <title>Chromosome-level genome assembly of Phrynocephalus forsythii using third-generation DNA sequencing and Hi-C analysis.</title>
        <authorList>
            <person name="Qi Y."/>
            <person name="Zhao W."/>
            <person name="Zhao Y."/>
            <person name="Niu C."/>
            <person name="Cao S."/>
            <person name="Zhang Y."/>
        </authorList>
    </citation>
    <scope>NUCLEOTIDE SEQUENCE</scope>
    <source>
        <tissue evidence="2">Muscle</tissue>
    </source>
</reference>
<organism evidence="2 3">
    <name type="scientific">Phrynocephalus forsythii</name>
    <dbReference type="NCBI Taxonomy" id="171643"/>
    <lineage>
        <taxon>Eukaryota</taxon>
        <taxon>Metazoa</taxon>
        <taxon>Chordata</taxon>
        <taxon>Craniata</taxon>
        <taxon>Vertebrata</taxon>
        <taxon>Euteleostomi</taxon>
        <taxon>Lepidosauria</taxon>
        <taxon>Squamata</taxon>
        <taxon>Bifurcata</taxon>
        <taxon>Unidentata</taxon>
        <taxon>Episquamata</taxon>
        <taxon>Toxicofera</taxon>
        <taxon>Iguania</taxon>
        <taxon>Acrodonta</taxon>
        <taxon>Agamidae</taxon>
        <taxon>Agaminae</taxon>
        <taxon>Phrynocephalus</taxon>
    </lineage>
</organism>
<feature type="chain" id="PRO_5040473643" evidence="1">
    <location>
        <begin position="27"/>
        <end position="93"/>
    </location>
</feature>
<evidence type="ECO:0000313" key="3">
    <source>
        <dbReference type="Proteomes" id="UP001142489"/>
    </source>
</evidence>